<dbReference type="AlphaFoldDB" id="A0A0D6QXW5"/>
<dbReference type="SUPFAM" id="SSF46934">
    <property type="entry name" value="UBA-like"/>
    <property type="match status" value="1"/>
</dbReference>
<dbReference type="CDD" id="cd01767">
    <property type="entry name" value="UBX"/>
    <property type="match status" value="1"/>
</dbReference>
<dbReference type="PANTHER" id="PTHR23322:SF93">
    <property type="entry name" value="UBX DOMAIN-CONTAINING PROTEIN 8"/>
    <property type="match status" value="1"/>
</dbReference>
<dbReference type="Pfam" id="PF00789">
    <property type="entry name" value="UBX"/>
    <property type="match status" value="1"/>
</dbReference>
<dbReference type="SMART" id="SM00726">
    <property type="entry name" value="UIM"/>
    <property type="match status" value="2"/>
</dbReference>
<dbReference type="SMART" id="SM00166">
    <property type="entry name" value="UBX"/>
    <property type="match status" value="1"/>
</dbReference>
<feature type="region of interest" description="Disordered" evidence="1">
    <location>
        <begin position="485"/>
        <end position="537"/>
    </location>
</feature>
<dbReference type="SUPFAM" id="SSF54236">
    <property type="entry name" value="Ubiquitin-like"/>
    <property type="match status" value="1"/>
</dbReference>
<feature type="region of interest" description="Disordered" evidence="1">
    <location>
        <begin position="380"/>
        <end position="409"/>
    </location>
</feature>
<dbReference type="GO" id="GO:0043130">
    <property type="term" value="F:ubiquitin binding"/>
    <property type="evidence" value="ECO:0007669"/>
    <property type="project" value="TreeGrafter"/>
</dbReference>
<feature type="compositionally biased region" description="Polar residues" evidence="1">
    <location>
        <begin position="317"/>
        <end position="327"/>
    </location>
</feature>
<organism evidence="3">
    <name type="scientific">Araucaria cunninghamii</name>
    <name type="common">Hoop pine</name>
    <name type="synonym">Moreton Bay pine</name>
    <dbReference type="NCBI Taxonomy" id="56994"/>
    <lineage>
        <taxon>Eukaryota</taxon>
        <taxon>Viridiplantae</taxon>
        <taxon>Streptophyta</taxon>
        <taxon>Embryophyta</taxon>
        <taxon>Tracheophyta</taxon>
        <taxon>Spermatophyta</taxon>
        <taxon>Pinopsida</taxon>
        <taxon>Pinidae</taxon>
        <taxon>Conifers II</taxon>
        <taxon>Araucariales</taxon>
        <taxon>Araucariaceae</taxon>
        <taxon>Araucaria</taxon>
    </lineage>
</organism>
<feature type="compositionally biased region" description="Basic and acidic residues" evidence="1">
    <location>
        <begin position="485"/>
        <end position="496"/>
    </location>
</feature>
<dbReference type="EMBL" id="GCKF01043296">
    <property type="protein sequence ID" value="JAG94505.1"/>
    <property type="molecule type" value="Transcribed_RNA"/>
</dbReference>
<dbReference type="InterPro" id="IPR009060">
    <property type="entry name" value="UBA-like_sf"/>
</dbReference>
<sequence length="620" mass="68866">MATPQKAVETFMSITGASEAAAVDKLQAHGGNLNEAVNAYFNEGEHVLRRPDHVEAPQPDWMEVDDQTEGPSQIHSLPALGPTFNPYRLPGVGVVDPMFEGRSAFDVSLQYMSRPRNVRNIPIESNDEGDQIKDQTSAPVIEELPTSVNTQGADIRGTVILDDDDLPSTASSNYREGLIAQGGSYNPSTYLHGGEFMPSAPRVTEEPMVSNDEGNDIEEEMLRAAIEASKREAEEEIRRHQHGISEEQIGSRVDQNTPRVEDDDYERALSLSLKTAEQEKERREREGMMVGLSQQEGIAASLSERERPNTERRRGPDSTSVGTSSQLKLDDTRQHTSMDIYDAGPPEETEEPDEQPLLRRRSMRHTTSGAAEIATQIGQNLDAPPPSPGEHSIASAPQLNGDPFHEWGGISSQEHDEAVMLEAALFGGIPHDSAYQFGYPDIGAAEAYRRRIPRPPSPTLEAQRLLREQQDDEYLASLQADREKAEAQRLEEEAAREAAAAEVKRQQEEELRRLQEEEESERQLAAKKAALPPEPLTDDENAVTLLVRMPDGTRRGRRFLKSDRLQSLFDFIDVGGGVKPGTYRLVRQYPRRAFTDVEQGSSLSDLGLMSKQEALFLELI</sequence>
<dbReference type="PROSITE" id="PS50330">
    <property type="entry name" value="UIM"/>
    <property type="match status" value="2"/>
</dbReference>
<evidence type="ECO:0000256" key="1">
    <source>
        <dbReference type="SAM" id="MobiDB-lite"/>
    </source>
</evidence>
<feature type="compositionally biased region" description="Basic and acidic residues" evidence="1">
    <location>
        <begin position="303"/>
        <end position="316"/>
    </location>
</feature>
<dbReference type="PROSITE" id="PS50033">
    <property type="entry name" value="UBX"/>
    <property type="match status" value="1"/>
</dbReference>
<feature type="compositionally biased region" description="Basic and acidic residues" evidence="1">
    <location>
        <begin position="502"/>
        <end position="515"/>
    </location>
</feature>
<protein>
    <recommendedName>
        <fullName evidence="2">UBX domain-containing protein</fullName>
    </recommendedName>
</protein>
<dbReference type="Gene3D" id="3.10.20.90">
    <property type="entry name" value="Phosphatidylinositol 3-kinase Catalytic Subunit, Chain A, domain 1"/>
    <property type="match status" value="1"/>
</dbReference>
<feature type="compositionally biased region" description="Acidic residues" evidence="1">
    <location>
        <begin position="345"/>
        <end position="354"/>
    </location>
</feature>
<evidence type="ECO:0000259" key="2">
    <source>
        <dbReference type="PROSITE" id="PS50033"/>
    </source>
</evidence>
<dbReference type="PANTHER" id="PTHR23322">
    <property type="entry name" value="FAS-ASSOCIATED PROTEIN"/>
    <property type="match status" value="1"/>
</dbReference>
<accession>A0A0D6QXW5</accession>
<dbReference type="Pfam" id="PF14555">
    <property type="entry name" value="UBA_4"/>
    <property type="match status" value="1"/>
</dbReference>
<reference evidence="3" key="1">
    <citation type="submission" date="2015-03" db="EMBL/GenBank/DDBJ databases">
        <title>A transcriptome of Araucaria cunninghamii, an australian fine timber species.</title>
        <authorList>
            <person name="Jing Yi C.J.Y."/>
            <person name="Yin San L.Y.S."/>
            <person name="Abdul Karim S.S."/>
            <person name="Wan Azmi N.N."/>
            <person name="Hercus R.R."/>
            <person name="Croft L.L."/>
        </authorList>
    </citation>
    <scope>NUCLEOTIDE SEQUENCE</scope>
    <source>
        <strain evidence="3">MI0301</strain>
        <tissue evidence="3">Leaf</tissue>
    </source>
</reference>
<name>A0A0D6QXW5_ARACU</name>
<proteinExistence type="predicted"/>
<feature type="region of interest" description="Disordered" evidence="1">
    <location>
        <begin position="239"/>
        <end position="357"/>
    </location>
</feature>
<feature type="compositionally biased region" description="Basic and acidic residues" evidence="1">
    <location>
        <begin position="276"/>
        <end position="287"/>
    </location>
</feature>
<dbReference type="InterPro" id="IPR003903">
    <property type="entry name" value="UIM_dom"/>
</dbReference>
<dbReference type="InterPro" id="IPR001012">
    <property type="entry name" value="UBX_dom"/>
</dbReference>
<dbReference type="InterPro" id="IPR029071">
    <property type="entry name" value="Ubiquitin-like_domsf"/>
</dbReference>
<dbReference type="InterPro" id="IPR050730">
    <property type="entry name" value="UBX_domain-protein"/>
</dbReference>
<dbReference type="Gene3D" id="1.10.8.10">
    <property type="entry name" value="DNA helicase RuvA subunit, C-terminal domain"/>
    <property type="match status" value="1"/>
</dbReference>
<feature type="domain" description="UBX" evidence="2">
    <location>
        <begin position="538"/>
        <end position="616"/>
    </location>
</feature>
<evidence type="ECO:0000313" key="3">
    <source>
        <dbReference type="EMBL" id="JAG94505.1"/>
    </source>
</evidence>
<dbReference type="CDD" id="cd14351">
    <property type="entry name" value="UBA_Ubx1_like"/>
    <property type="match status" value="1"/>
</dbReference>